<keyword evidence="13" id="KW-0472">Membrane</keyword>
<dbReference type="Gene3D" id="3.40.710.10">
    <property type="entry name" value="DD-peptidase/beta-lactamase superfamily"/>
    <property type="match status" value="2"/>
</dbReference>
<evidence type="ECO:0000313" key="20">
    <source>
        <dbReference type="EMBL" id="GJG58786.1"/>
    </source>
</evidence>
<dbReference type="Proteomes" id="UP000825483">
    <property type="component" value="Unassembled WGS sequence"/>
</dbReference>
<dbReference type="GO" id="GO:0005886">
    <property type="term" value="C:plasma membrane"/>
    <property type="evidence" value="ECO:0007669"/>
    <property type="project" value="UniProtKB-SubCell"/>
</dbReference>
<keyword evidence="11" id="KW-0133">Cell shape</keyword>
<dbReference type="InterPro" id="IPR012338">
    <property type="entry name" value="Beta-lactam/transpept-like"/>
</dbReference>
<keyword evidence="7" id="KW-0645">Protease</keyword>
<dbReference type="GO" id="GO:0009252">
    <property type="term" value="P:peptidoglycan biosynthetic process"/>
    <property type="evidence" value="ECO:0007669"/>
    <property type="project" value="UniProtKB-KW"/>
</dbReference>
<evidence type="ECO:0000259" key="18">
    <source>
        <dbReference type="Pfam" id="PF00905"/>
    </source>
</evidence>
<evidence type="ECO:0000256" key="7">
    <source>
        <dbReference type="ARBA" id="ARBA00022670"/>
    </source>
</evidence>
<evidence type="ECO:0000259" key="19">
    <source>
        <dbReference type="Pfam" id="PF00912"/>
    </source>
</evidence>
<evidence type="ECO:0000256" key="13">
    <source>
        <dbReference type="ARBA" id="ARBA00023136"/>
    </source>
</evidence>
<dbReference type="InterPro" id="IPR001460">
    <property type="entry name" value="PCN-bd_Tpept"/>
</dbReference>
<dbReference type="GO" id="GO:0008658">
    <property type="term" value="F:penicillin binding"/>
    <property type="evidence" value="ECO:0007669"/>
    <property type="project" value="InterPro"/>
</dbReference>
<evidence type="ECO:0000256" key="8">
    <source>
        <dbReference type="ARBA" id="ARBA00022676"/>
    </source>
</evidence>
<comment type="similarity">
    <text evidence="4">In the N-terminal section; belongs to the glycosyltransferase 51 family.</text>
</comment>
<evidence type="ECO:0000256" key="9">
    <source>
        <dbReference type="ARBA" id="ARBA00022679"/>
    </source>
</evidence>
<keyword evidence="14" id="KW-0511">Multifunctional enzyme</keyword>
<reference evidence="20" key="1">
    <citation type="journal article" date="2022" name="Int. J. Syst. Evol. Microbiol.">
        <title>Prevotella lacticifex sp. nov., isolated from the rumen of cows.</title>
        <authorList>
            <person name="Shinkai T."/>
            <person name="Ikeyama N."/>
            <person name="Kumagai M."/>
            <person name="Ohmori H."/>
            <person name="Sakamoto M."/>
            <person name="Ohkuma M."/>
            <person name="Mitsumori M."/>
        </authorList>
    </citation>
    <scope>NUCLEOTIDE SEQUENCE</scope>
    <source>
        <strain evidence="20">R5076</strain>
    </source>
</reference>
<organism evidence="20 21">
    <name type="scientific">Prevotella lacticifex</name>
    <dbReference type="NCBI Taxonomy" id="2854755"/>
    <lineage>
        <taxon>Bacteria</taxon>
        <taxon>Pseudomonadati</taxon>
        <taxon>Bacteroidota</taxon>
        <taxon>Bacteroidia</taxon>
        <taxon>Bacteroidales</taxon>
        <taxon>Prevotellaceae</taxon>
        <taxon>Prevotella</taxon>
    </lineage>
</organism>
<evidence type="ECO:0000256" key="6">
    <source>
        <dbReference type="ARBA" id="ARBA00022645"/>
    </source>
</evidence>
<keyword evidence="6" id="KW-0121">Carboxypeptidase</keyword>
<comment type="subcellular location">
    <subcellularLocation>
        <location evidence="1">Cell membrane</location>
    </subcellularLocation>
</comment>
<dbReference type="GO" id="GO:0009002">
    <property type="term" value="F:serine-type D-Ala-D-Ala carboxypeptidase activity"/>
    <property type="evidence" value="ECO:0007669"/>
    <property type="project" value="UniProtKB-EC"/>
</dbReference>
<feature type="domain" description="Glycosyl transferase family 51" evidence="19">
    <location>
        <begin position="20"/>
        <end position="201"/>
    </location>
</feature>
<dbReference type="InterPro" id="IPR023346">
    <property type="entry name" value="Lysozyme-like_dom_sf"/>
</dbReference>
<dbReference type="InterPro" id="IPR050396">
    <property type="entry name" value="Glycosyltr_51/Transpeptidase"/>
</dbReference>
<keyword evidence="10" id="KW-0378">Hydrolase</keyword>
<accession>A0A9R1CA06</accession>
<comment type="pathway">
    <text evidence="2">Cell wall biogenesis; peptidoglycan biosynthesis.</text>
</comment>
<comment type="catalytic activity">
    <reaction evidence="17">
        <text>[GlcNAc-(1-&gt;4)-Mur2Ac(oyl-L-Ala-gamma-D-Glu-L-Lys-D-Ala-D-Ala)](n)-di-trans,octa-cis-undecaprenyl diphosphate + beta-D-GlcNAc-(1-&gt;4)-Mur2Ac(oyl-L-Ala-gamma-D-Glu-L-Lys-D-Ala-D-Ala)-di-trans,octa-cis-undecaprenyl diphosphate = [GlcNAc-(1-&gt;4)-Mur2Ac(oyl-L-Ala-gamma-D-Glu-L-Lys-D-Ala-D-Ala)](n+1)-di-trans,octa-cis-undecaprenyl diphosphate + di-trans,octa-cis-undecaprenyl diphosphate + H(+)</text>
        <dbReference type="Rhea" id="RHEA:23708"/>
        <dbReference type="Rhea" id="RHEA-COMP:9602"/>
        <dbReference type="Rhea" id="RHEA-COMP:9603"/>
        <dbReference type="ChEBI" id="CHEBI:15378"/>
        <dbReference type="ChEBI" id="CHEBI:58405"/>
        <dbReference type="ChEBI" id="CHEBI:60033"/>
        <dbReference type="ChEBI" id="CHEBI:78435"/>
        <dbReference type="EC" id="2.4.99.28"/>
    </reaction>
</comment>
<dbReference type="InterPro" id="IPR001264">
    <property type="entry name" value="Glyco_trans_51"/>
</dbReference>
<name>A0A9R1CA06_9BACT</name>
<dbReference type="GO" id="GO:0008955">
    <property type="term" value="F:peptidoglycan glycosyltransferase activity"/>
    <property type="evidence" value="ECO:0007669"/>
    <property type="project" value="UniProtKB-EC"/>
</dbReference>
<comment type="catalytic activity">
    <reaction evidence="16">
        <text>Preferential cleavage: (Ac)2-L-Lys-D-Ala-|-D-Ala. Also transpeptidation of peptidyl-alanyl moieties that are N-acyl substituents of D-alanine.</text>
        <dbReference type="EC" id="3.4.16.4"/>
    </reaction>
</comment>
<dbReference type="SUPFAM" id="SSF56601">
    <property type="entry name" value="beta-lactamase/transpeptidase-like"/>
    <property type="match status" value="1"/>
</dbReference>
<dbReference type="Gene3D" id="1.10.3810.10">
    <property type="entry name" value="Biosynthetic peptidoglycan transglycosylase-like"/>
    <property type="match status" value="1"/>
</dbReference>
<dbReference type="Pfam" id="PF00905">
    <property type="entry name" value="Transpeptidase"/>
    <property type="match status" value="1"/>
</dbReference>
<evidence type="ECO:0000256" key="1">
    <source>
        <dbReference type="ARBA" id="ARBA00004236"/>
    </source>
</evidence>
<dbReference type="GO" id="GO:0008360">
    <property type="term" value="P:regulation of cell shape"/>
    <property type="evidence" value="ECO:0007669"/>
    <property type="project" value="UniProtKB-KW"/>
</dbReference>
<keyword evidence="8" id="KW-0328">Glycosyltransferase</keyword>
<feature type="domain" description="Penicillin-binding protein transpeptidase" evidence="18">
    <location>
        <begin position="418"/>
        <end position="653"/>
    </location>
</feature>
<evidence type="ECO:0000256" key="4">
    <source>
        <dbReference type="ARBA" id="ARBA00007739"/>
    </source>
</evidence>
<keyword evidence="21" id="KW-1185">Reference proteome</keyword>
<keyword evidence="12" id="KW-0573">Peptidoglycan synthesis</keyword>
<comment type="similarity">
    <text evidence="3">In the C-terminal section; belongs to the transpeptidase family.</text>
</comment>
<dbReference type="GO" id="GO:0071555">
    <property type="term" value="P:cell wall organization"/>
    <property type="evidence" value="ECO:0007669"/>
    <property type="project" value="UniProtKB-KW"/>
</dbReference>
<evidence type="ECO:0000256" key="10">
    <source>
        <dbReference type="ARBA" id="ARBA00022801"/>
    </source>
</evidence>
<evidence type="ECO:0000256" key="17">
    <source>
        <dbReference type="ARBA" id="ARBA00049902"/>
    </source>
</evidence>
<protein>
    <submittedName>
        <fullName evidence="20">Penicillin-binding protein 1A</fullName>
    </submittedName>
</protein>
<evidence type="ECO:0000256" key="15">
    <source>
        <dbReference type="ARBA" id="ARBA00023316"/>
    </source>
</evidence>
<dbReference type="AlphaFoldDB" id="A0A9R1CA06"/>
<dbReference type="GO" id="GO:0030288">
    <property type="term" value="C:outer membrane-bounded periplasmic space"/>
    <property type="evidence" value="ECO:0007669"/>
    <property type="project" value="TreeGrafter"/>
</dbReference>
<keyword evidence="5" id="KW-1003">Cell membrane</keyword>
<dbReference type="PANTHER" id="PTHR32282">
    <property type="entry name" value="BINDING PROTEIN TRANSPEPTIDASE, PUTATIVE-RELATED"/>
    <property type="match status" value="1"/>
</dbReference>
<evidence type="ECO:0000256" key="16">
    <source>
        <dbReference type="ARBA" id="ARBA00034000"/>
    </source>
</evidence>
<proteinExistence type="inferred from homology"/>
<sequence length="731" mass="82847">MDDLANPIDKYASQVYSSDGKLIGTWNLDKANRVAVDYNNLSPHLVHALVATEDERFYEHSGIDFIALGRAIIKRGIMGHASAGGGSTITQQLAKQLYSEKAHNTIERLLQKPIEWVIAIKLERHFTKEEIIAMYFNYFDFLNNAVGIKHAANTYFNKEPRNLTVTEAATLVGMCKNPSMFNPHRHPERCLQRRNVVLQQMRKSGYLTQAEYEDYSAKPLDVPEHLFTAKAVDGSAAYFREFLRQYMMAKEPSRDDYPSWNMRQFTIDSIAWAQDPLYGWCNKNFKRNGDPYNIYTDGLRIFTTIDTRMQKYAENAVRKYVGGYLQEQFNLNMQYKKNAPFSSSLSHQQIKDILNRTIRQTTRYLTLKEQGASIDEIRRSFRTPVEMTLFSYHGDIDTTMTPIDSILYYKSFLRAAFCSMDSKTGAVKAYVGGIDFDHFKYDMVMMGRRQVGSTIKPFLYALAMQNGMTPCTTIQNIQRRYGNWMPRNSSRARYGAMVPLLWGLQHSNNWVSAALINQLGPSQFVNILHDFGLNNPDIDKNATPVLCLGPCEVSVGEMVSAYTAFANHGIRCAPMFVTRIEDSRGNVIAQFQPLMNEVISEEDSYQMIDMLRAVVNGGTAGRIRSYGLDGDIAGKTGTTNNNSDGWFMGVVPQLVSGCWVGGEDRDIHFDSGSLGQGATMALPVWAYYMQQIYADKTLPYDPKALFDIPKGFDFCASSDNDDTNGIEEEFQ</sequence>
<evidence type="ECO:0000256" key="11">
    <source>
        <dbReference type="ARBA" id="ARBA00022960"/>
    </source>
</evidence>
<evidence type="ECO:0000256" key="12">
    <source>
        <dbReference type="ARBA" id="ARBA00022984"/>
    </source>
</evidence>
<evidence type="ECO:0000256" key="3">
    <source>
        <dbReference type="ARBA" id="ARBA00007090"/>
    </source>
</evidence>
<dbReference type="SUPFAM" id="SSF53955">
    <property type="entry name" value="Lysozyme-like"/>
    <property type="match status" value="1"/>
</dbReference>
<dbReference type="GO" id="GO:0006508">
    <property type="term" value="P:proteolysis"/>
    <property type="evidence" value="ECO:0007669"/>
    <property type="project" value="UniProtKB-KW"/>
</dbReference>
<comment type="caution">
    <text evidence="20">The sequence shown here is derived from an EMBL/GenBank/DDBJ whole genome shotgun (WGS) entry which is preliminary data.</text>
</comment>
<dbReference type="PANTHER" id="PTHR32282:SF11">
    <property type="entry name" value="PENICILLIN-BINDING PROTEIN 1B"/>
    <property type="match status" value="1"/>
</dbReference>
<keyword evidence="15" id="KW-0961">Cell wall biogenesis/degradation</keyword>
<gene>
    <name evidence="20" type="ORF">PRLR5076_16370</name>
</gene>
<dbReference type="Pfam" id="PF00912">
    <property type="entry name" value="Transgly"/>
    <property type="match status" value="1"/>
</dbReference>
<evidence type="ECO:0000256" key="2">
    <source>
        <dbReference type="ARBA" id="ARBA00004752"/>
    </source>
</evidence>
<keyword evidence="9" id="KW-0808">Transferase</keyword>
<dbReference type="InterPro" id="IPR036950">
    <property type="entry name" value="PBP_transglycosylase"/>
</dbReference>
<dbReference type="EMBL" id="BPUB01000001">
    <property type="protein sequence ID" value="GJG58786.1"/>
    <property type="molecule type" value="Genomic_DNA"/>
</dbReference>
<evidence type="ECO:0000256" key="5">
    <source>
        <dbReference type="ARBA" id="ARBA00022475"/>
    </source>
</evidence>
<evidence type="ECO:0000256" key="14">
    <source>
        <dbReference type="ARBA" id="ARBA00023268"/>
    </source>
</evidence>
<evidence type="ECO:0000313" key="21">
    <source>
        <dbReference type="Proteomes" id="UP000825483"/>
    </source>
</evidence>